<evidence type="ECO:0008006" key="4">
    <source>
        <dbReference type="Google" id="ProtNLM"/>
    </source>
</evidence>
<evidence type="ECO:0000313" key="2">
    <source>
        <dbReference type="EMBL" id="OHA09031.1"/>
    </source>
</evidence>
<evidence type="ECO:0000313" key="3">
    <source>
        <dbReference type="Proteomes" id="UP000178977"/>
    </source>
</evidence>
<organism evidence="2 3">
    <name type="scientific">Candidatus Sungbacteria bacterium RIFCSPLOWO2_01_FULL_60_25</name>
    <dbReference type="NCBI Taxonomy" id="1802281"/>
    <lineage>
        <taxon>Bacteria</taxon>
        <taxon>Candidatus Sungiibacteriota</taxon>
    </lineage>
</organism>
<dbReference type="Proteomes" id="UP000178977">
    <property type="component" value="Unassembled WGS sequence"/>
</dbReference>
<reference evidence="2 3" key="1">
    <citation type="journal article" date="2016" name="Nat. Commun.">
        <title>Thousands of microbial genomes shed light on interconnected biogeochemical processes in an aquifer system.</title>
        <authorList>
            <person name="Anantharaman K."/>
            <person name="Brown C.T."/>
            <person name="Hug L.A."/>
            <person name="Sharon I."/>
            <person name="Castelle C.J."/>
            <person name="Probst A.J."/>
            <person name="Thomas B.C."/>
            <person name="Singh A."/>
            <person name="Wilkins M.J."/>
            <person name="Karaoz U."/>
            <person name="Brodie E.L."/>
            <person name="Williams K.H."/>
            <person name="Hubbard S.S."/>
            <person name="Banfield J.F."/>
        </authorList>
    </citation>
    <scope>NUCLEOTIDE SEQUENCE [LARGE SCALE GENOMIC DNA]</scope>
</reference>
<sequence length="77" mass="8594">MVSAGRLLIYQTRCLFTVPFNLKRRNRRKSGVRVLVEHAIGGIKHLGVVSQVFRSRKPGFDDQTIPSPADSGITTSR</sequence>
<accession>A0A1G2LDY2</accession>
<protein>
    <recommendedName>
        <fullName evidence="4">DDE Tnp4 domain-containing protein</fullName>
    </recommendedName>
</protein>
<evidence type="ECO:0000256" key="1">
    <source>
        <dbReference type="SAM" id="MobiDB-lite"/>
    </source>
</evidence>
<feature type="region of interest" description="Disordered" evidence="1">
    <location>
        <begin position="57"/>
        <end position="77"/>
    </location>
</feature>
<dbReference type="AlphaFoldDB" id="A0A1G2LDY2"/>
<gene>
    <name evidence="2" type="ORF">A3A44_00520</name>
</gene>
<name>A0A1G2LDY2_9BACT</name>
<dbReference type="EMBL" id="MHQT01000031">
    <property type="protein sequence ID" value="OHA09031.1"/>
    <property type="molecule type" value="Genomic_DNA"/>
</dbReference>
<comment type="caution">
    <text evidence="2">The sequence shown here is derived from an EMBL/GenBank/DDBJ whole genome shotgun (WGS) entry which is preliminary data.</text>
</comment>
<proteinExistence type="predicted"/>